<evidence type="ECO:0000313" key="9">
    <source>
        <dbReference type="Proteomes" id="UP001219518"/>
    </source>
</evidence>
<feature type="domain" description="Bin3-type SAM" evidence="7">
    <location>
        <begin position="1"/>
        <end position="253"/>
    </location>
</feature>
<dbReference type="EMBL" id="JAHWGI010000004">
    <property type="protein sequence ID" value="KAK3907242.1"/>
    <property type="molecule type" value="Genomic_DNA"/>
</dbReference>
<reference evidence="8" key="1">
    <citation type="submission" date="2021-07" db="EMBL/GenBank/DDBJ databases">
        <authorList>
            <person name="Catto M.A."/>
            <person name="Jacobson A."/>
            <person name="Kennedy G."/>
            <person name="Labadie P."/>
            <person name="Hunt B.G."/>
            <person name="Srinivasan R."/>
        </authorList>
    </citation>
    <scope>NUCLEOTIDE SEQUENCE</scope>
    <source>
        <strain evidence="8">PL_HMW_Pooled</strain>
        <tissue evidence="8">Head</tissue>
    </source>
</reference>
<organism evidence="8 9">
    <name type="scientific">Frankliniella fusca</name>
    <dbReference type="NCBI Taxonomy" id="407009"/>
    <lineage>
        <taxon>Eukaryota</taxon>
        <taxon>Metazoa</taxon>
        <taxon>Ecdysozoa</taxon>
        <taxon>Arthropoda</taxon>
        <taxon>Hexapoda</taxon>
        <taxon>Insecta</taxon>
        <taxon>Pterygota</taxon>
        <taxon>Neoptera</taxon>
        <taxon>Paraneoptera</taxon>
        <taxon>Thysanoptera</taxon>
        <taxon>Terebrantia</taxon>
        <taxon>Thripoidea</taxon>
        <taxon>Thripidae</taxon>
        <taxon>Frankliniella</taxon>
    </lineage>
</organism>
<dbReference type="GO" id="GO:0005737">
    <property type="term" value="C:cytoplasm"/>
    <property type="evidence" value="ECO:0007669"/>
    <property type="project" value="TreeGrafter"/>
</dbReference>
<dbReference type="GO" id="GO:2000632">
    <property type="term" value="P:negative regulation of pre-miRNA processing"/>
    <property type="evidence" value="ECO:0007669"/>
    <property type="project" value="TreeGrafter"/>
</dbReference>
<keyword evidence="4 5" id="KW-0949">S-adenosyl-L-methionine</keyword>
<keyword evidence="3 6" id="KW-0808">Transferase</keyword>
<dbReference type="InterPro" id="IPR029063">
    <property type="entry name" value="SAM-dependent_MTases_sf"/>
</dbReference>
<name>A0AAE1GPN4_9NEOP</name>
<evidence type="ECO:0000259" key="7">
    <source>
        <dbReference type="PROSITE" id="PS51515"/>
    </source>
</evidence>
<comment type="similarity">
    <text evidence="1 6">Belongs to the methyltransferase superfamily.</text>
</comment>
<dbReference type="InterPro" id="IPR039772">
    <property type="entry name" value="Bin3-like"/>
</dbReference>
<dbReference type="PANTHER" id="PTHR12315:SF1">
    <property type="entry name" value="RNA 5'-MONOPHOSPHATE METHYLTRANSFERASE"/>
    <property type="match status" value="1"/>
</dbReference>
<reference evidence="8" key="2">
    <citation type="journal article" date="2023" name="BMC Genomics">
        <title>Pest status, molecular evolution, and epigenetic factors derived from the genome assembly of Frankliniella fusca, a thysanopteran phytovirus vector.</title>
        <authorList>
            <person name="Catto M.A."/>
            <person name="Labadie P.E."/>
            <person name="Jacobson A.L."/>
            <person name="Kennedy G.G."/>
            <person name="Srinivasan R."/>
            <person name="Hunt B.G."/>
        </authorList>
    </citation>
    <scope>NUCLEOTIDE SEQUENCE</scope>
    <source>
        <strain evidence="8">PL_HMW_Pooled</strain>
    </source>
</reference>
<dbReference type="SUPFAM" id="SSF53335">
    <property type="entry name" value="S-adenosyl-L-methionine-dependent methyltransferases"/>
    <property type="match status" value="1"/>
</dbReference>
<proteinExistence type="inferred from homology"/>
<dbReference type="EC" id="2.1.1.-" evidence="6"/>
<dbReference type="Pfam" id="PF06859">
    <property type="entry name" value="Bin3"/>
    <property type="match status" value="1"/>
</dbReference>
<dbReference type="InterPro" id="IPR010675">
    <property type="entry name" value="Bin3_C"/>
</dbReference>
<protein>
    <recommendedName>
        <fullName evidence="6">RNA methyltransferase</fullName>
        <ecNumber evidence="6">2.1.1.-</ecNumber>
    </recommendedName>
</protein>
<evidence type="ECO:0000256" key="5">
    <source>
        <dbReference type="PROSITE-ProRule" id="PRU00848"/>
    </source>
</evidence>
<accession>A0AAE1GPN4</accession>
<feature type="non-terminal residue" evidence="8">
    <location>
        <position position="257"/>
    </location>
</feature>
<sequence>KRLYLKYFHHPLNMNPLQFGGGDPGAVLHGNFINYYDFHPPEERLRLLPESPWLERENRQLVFLDIGCNTGALTTRLHEKLSQSIKKEASDGCYTLGIDIDPVLIERARELNSCPDQITFECMDFMSERGSEVFKEHLSKCRGQFDVIFCFSVTMWIHLNHGDDGLKRFLQDISDMAKIIVIEPQPWKCYKSAVKRLKRCHKTFPFFEKLTIRDQVEQFIEEFLLKTCSFTKIHESSETKWGRKLIFFKKPQNRVDR</sequence>
<dbReference type="GO" id="GO:0032259">
    <property type="term" value="P:methylation"/>
    <property type="evidence" value="ECO:0007669"/>
    <property type="project" value="UniProtKB-KW"/>
</dbReference>
<dbReference type="GO" id="GO:0008173">
    <property type="term" value="F:RNA methyltransferase activity"/>
    <property type="evidence" value="ECO:0007669"/>
    <property type="project" value="UniProtKB-UniRule"/>
</dbReference>
<dbReference type="AlphaFoldDB" id="A0AAE1GPN4"/>
<dbReference type="PROSITE" id="PS51515">
    <property type="entry name" value="BIN3_SAM"/>
    <property type="match status" value="1"/>
</dbReference>
<dbReference type="Gene3D" id="3.40.50.150">
    <property type="entry name" value="Vaccinia Virus protein VP39"/>
    <property type="match status" value="1"/>
</dbReference>
<dbReference type="PANTHER" id="PTHR12315">
    <property type="entry name" value="BICOID-INTERACTING PROTEIN RELATED"/>
    <property type="match status" value="1"/>
</dbReference>
<evidence type="ECO:0000256" key="2">
    <source>
        <dbReference type="ARBA" id="ARBA00022603"/>
    </source>
</evidence>
<evidence type="ECO:0000256" key="1">
    <source>
        <dbReference type="ARBA" id="ARBA00008361"/>
    </source>
</evidence>
<evidence type="ECO:0000256" key="4">
    <source>
        <dbReference type="ARBA" id="ARBA00022691"/>
    </source>
</evidence>
<evidence type="ECO:0000256" key="6">
    <source>
        <dbReference type="RuleBase" id="RU367087"/>
    </source>
</evidence>
<gene>
    <name evidence="8" type="ORF">KUF71_018070</name>
</gene>
<dbReference type="Proteomes" id="UP001219518">
    <property type="component" value="Unassembled WGS sequence"/>
</dbReference>
<dbReference type="GO" id="GO:0008171">
    <property type="term" value="F:O-methyltransferase activity"/>
    <property type="evidence" value="ECO:0007669"/>
    <property type="project" value="UniProtKB-UniRule"/>
</dbReference>
<dbReference type="InterPro" id="IPR024160">
    <property type="entry name" value="BIN3_SAM-bd_dom"/>
</dbReference>
<dbReference type="CDD" id="cd02440">
    <property type="entry name" value="AdoMet_MTases"/>
    <property type="match status" value="1"/>
</dbReference>
<evidence type="ECO:0000313" key="8">
    <source>
        <dbReference type="EMBL" id="KAK3907242.1"/>
    </source>
</evidence>
<evidence type="ECO:0000256" key="3">
    <source>
        <dbReference type="ARBA" id="ARBA00022679"/>
    </source>
</evidence>
<keyword evidence="9" id="KW-1185">Reference proteome</keyword>
<keyword evidence="2 6" id="KW-0489">Methyltransferase</keyword>
<comment type="caution">
    <text evidence="8">The sequence shown here is derived from an EMBL/GenBank/DDBJ whole genome shotgun (WGS) entry which is preliminary data.</text>
</comment>